<dbReference type="HOGENOM" id="CLU_165557_0_0_4"/>
<reference evidence="1 2" key="1">
    <citation type="submission" date="2012-05" db="EMBL/GenBank/DDBJ databases">
        <title>The Genome Sequence of Sutterella wadsworthensis 2_1_59BFAA.</title>
        <authorList>
            <consortium name="The Broad Institute Genome Sequencing Platform"/>
            <person name="Earl A."/>
            <person name="Ward D."/>
            <person name="Feldgarden M."/>
            <person name="Gevers D."/>
            <person name="Daigneault M."/>
            <person name="Strauss J."/>
            <person name="Allen-Vercoe E."/>
            <person name="Walker B."/>
            <person name="Young S.K."/>
            <person name="Zeng Q."/>
            <person name="Gargeya S."/>
            <person name="Fitzgerald M."/>
            <person name="Haas B."/>
            <person name="Abouelleil A."/>
            <person name="Alvarado L."/>
            <person name="Arachchi H.M."/>
            <person name="Berlin A.M."/>
            <person name="Chapman S.B."/>
            <person name="Goldberg J."/>
            <person name="Griggs A."/>
            <person name="Gujja S."/>
            <person name="Hansen M."/>
            <person name="Howarth C."/>
            <person name="Imamovic A."/>
            <person name="Larimer J."/>
            <person name="McCowen C."/>
            <person name="Montmayeur A."/>
            <person name="Murphy C."/>
            <person name="Neiman D."/>
            <person name="Pearson M."/>
            <person name="Priest M."/>
            <person name="Roberts A."/>
            <person name="Saif S."/>
            <person name="Shea T."/>
            <person name="Sisk P."/>
            <person name="Sykes S."/>
            <person name="Wortman J."/>
            <person name="Nusbaum C."/>
            <person name="Birren B."/>
        </authorList>
    </citation>
    <scope>NUCLEOTIDE SEQUENCE [LARGE SCALE GENOMIC DNA]</scope>
    <source>
        <strain evidence="1 2">2_1_59BFAA</strain>
    </source>
</reference>
<name>K1JTW3_9BURK</name>
<comment type="caution">
    <text evidence="1">The sequence shown here is derived from an EMBL/GenBank/DDBJ whole genome shotgun (WGS) entry which is preliminary data.</text>
</comment>
<accession>K1JTW3</accession>
<dbReference type="EMBL" id="ADMG01000058">
    <property type="protein sequence ID" value="EKB30088.1"/>
    <property type="molecule type" value="Genomic_DNA"/>
</dbReference>
<evidence type="ECO:0000313" key="2">
    <source>
        <dbReference type="Proteomes" id="UP000005835"/>
    </source>
</evidence>
<dbReference type="PATRIC" id="fig|742823.3.peg.2361"/>
<keyword evidence="2" id="KW-1185">Reference proteome</keyword>
<dbReference type="RefSeq" id="WP_005437335.1">
    <property type="nucleotide sequence ID" value="NZ_JH815522.1"/>
</dbReference>
<proteinExistence type="predicted"/>
<organism evidence="1 2">
    <name type="scientific">Sutterella wadsworthensis 2_1_59BFAA</name>
    <dbReference type="NCBI Taxonomy" id="742823"/>
    <lineage>
        <taxon>Bacteria</taxon>
        <taxon>Pseudomonadati</taxon>
        <taxon>Pseudomonadota</taxon>
        <taxon>Betaproteobacteria</taxon>
        <taxon>Burkholderiales</taxon>
        <taxon>Sutterellaceae</taxon>
        <taxon>Sutterella</taxon>
    </lineage>
</organism>
<protein>
    <submittedName>
        <fullName evidence="1">Uncharacterized protein</fullName>
    </submittedName>
</protein>
<dbReference type="Proteomes" id="UP000005835">
    <property type="component" value="Unassembled WGS sequence"/>
</dbReference>
<gene>
    <name evidence="1" type="ORF">HMPREF9465_02356</name>
</gene>
<evidence type="ECO:0000313" key="1">
    <source>
        <dbReference type="EMBL" id="EKB30088.1"/>
    </source>
</evidence>
<sequence length="113" mass="12459">MAEEVKSADAPVQQPAKGPFVHSLRVYLVGGQQFTLNEVTDSPEVPRNVVAFINAWRAKKDVWHSPNNDVHFGVRVKDVSMYEYRVGQPAAPKAEEEKVEAEVAAEAQAKAEA</sequence>
<dbReference type="STRING" id="742823.HMPREF9465_02356"/>
<dbReference type="AlphaFoldDB" id="K1JTW3"/>
<dbReference type="eggNOG" id="ENOG5030YE1">
    <property type="taxonomic scope" value="Bacteria"/>
</dbReference>